<organism evidence="2 3">
    <name type="scientific">Petrolisthes cinctipes</name>
    <name type="common">Flat porcelain crab</name>
    <dbReference type="NCBI Taxonomy" id="88211"/>
    <lineage>
        <taxon>Eukaryota</taxon>
        <taxon>Metazoa</taxon>
        <taxon>Ecdysozoa</taxon>
        <taxon>Arthropoda</taxon>
        <taxon>Crustacea</taxon>
        <taxon>Multicrustacea</taxon>
        <taxon>Malacostraca</taxon>
        <taxon>Eumalacostraca</taxon>
        <taxon>Eucarida</taxon>
        <taxon>Decapoda</taxon>
        <taxon>Pleocyemata</taxon>
        <taxon>Anomura</taxon>
        <taxon>Galatheoidea</taxon>
        <taxon>Porcellanidae</taxon>
        <taxon>Petrolisthes</taxon>
    </lineage>
</organism>
<feature type="region of interest" description="Disordered" evidence="1">
    <location>
        <begin position="1"/>
        <end position="51"/>
    </location>
</feature>
<dbReference type="Proteomes" id="UP001286313">
    <property type="component" value="Unassembled WGS sequence"/>
</dbReference>
<sequence>MTDEEELAETANLIDEPDEPEPRPGPSTRPEPSTTRQGGGRREVSKPRNRREVPLWCQVASTYSALDPPECLNNQASCGVFQEFLFL</sequence>
<evidence type="ECO:0000313" key="2">
    <source>
        <dbReference type="EMBL" id="KAK3891818.1"/>
    </source>
</evidence>
<reference evidence="2" key="1">
    <citation type="submission" date="2023-10" db="EMBL/GenBank/DDBJ databases">
        <title>Genome assemblies of two species of porcelain crab, Petrolisthes cinctipes and Petrolisthes manimaculis (Anomura: Porcellanidae).</title>
        <authorList>
            <person name="Angst P."/>
        </authorList>
    </citation>
    <scope>NUCLEOTIDE SEQUENCE</scope>
    <source>
        <strain evidence="2">PB745_01</strain>
        <tissue evidence="2">Gill</tissue>
    </source>
</reference>
<dbReference type="AlphaFoldDB" id="A0AAE1L180"/>
<accession>A0AAE1L180</accession>
<comment type="caution">
    <text evidence="2">The sequence shown here is derived from an EMBL/GenBank/DDBJ whole genome shotgun (WGS) entry which is preliminary data.</text>
</comment>
<feature type="compositionally biased region" description="Basic and acidic residues" evidence="1">
    <location>
        <begin position="40"/>
        <end position="51"/>
    </location>
</feature>
<keyword evidence="3" id="KW-1185">Reference proteome</keyword>
<protein>
    <submittedName>
        <fullName evidence="2">Uncharacterized protein</fullName>
    </submittedName>
</protein>
<evidence type="ECO:0000256" key="1">
    <source>
        <dbReference type="SAM" id="MobiDB-lite"/>
    </source>
</evidence>
<name>A0AAE1L180_PETCI</name>
<evidence type="ECO:0000313" key="3">
    <source>
        <dbReference type="Proteomes" id="UP001286313"/>
    </source>
</evidence>
<proteinExistence type="predicted"/>
<dbReference type="EMBL" id="JAWQEG010000302">
    <property type="protein sequence ID" value="KAK3891818.1"/>
    <property type="molecule type" value="Genomic_DNA"/>
</dbReference>
<gene>
    <name evidence="2" type="ORF">Pcinc_004288</name>
</gene>